<dbReference type="PROSITE" id="PS50943">
    <property type="entry name" value="HTH_CROC1"/>
    <property type="match status" value="1"/>
</dbReference>
<keyword evidence="3" id="KW-1185">Reference proteome</keyword>
<accession>A0ABW2RR01</accession>
<organism evidence="2 3">
    <name type="scientific">Laceyella putida</name>
    <dbReference type="NCBI Taxonomy" id="110101"/>
    <lineage>
        <taxon>Bacteria</taxon>
        <taxon>Bacillati</taxon>
        <taxon>Bacillota</taxon>
        <taxon>Bacilli</taxon>
        <taxon>Bacillales</taxon>
        <taxon>Thermoactinomycetaceae</taxon>
        <taxon>Laceyella</taxon>
    </lineage>
</organism>
<dbReference type="SMART" id="SM00530">
    <property type="entry name" value="HTH_XRE"/>
    <property type="match status" value="1"/>
</dbReference>
<protein>
    <submittedName>
        <fullName evidence="2">Helix-turn-helix transcriptional regulator</fullName>
    </submittedName>
</protein>
<evidence type="ECO:0000313" key="3">
    <source>
        <dbReference type="Proteomes" id="UP001596500"/>
    </source>
</evidence>
<dbReference type="Gene3D" id="1.10.260.40">
    <property type="entry name" value="lambda repressor-like DNA-binding domains"/>
    <property type="match status" value="1"/>
</dbReference>
<dbReference type="CDD" id="cd00093">
    <property type="entry name" value="HTH_XRE"/>
    <property type="match status" value="1"/>
</dbReference>
<proteinExistence type="predicted"/>
<dbReference type="Pfam" id="PF01381">
    <property type="entry name" value="HTH_3"/>
    <property type="match status" value="1"/>
</dbReference>
<dbReference type="Proteomes" id="UP001596500">
    <property type="component" value="Unassembled WGS sequence"/>
</dbReference>
<name>A0ABW2RR01_9BACL</name>
<reference evidence="3" key="1">
    <citation type="journal article" date="2019" name="Int. J. Syst. Evol. Microbiol.">
        <title>The Global Catalogue of Microorganisms (GCM) 10K type strain sequencing project: providing services to taxonomists for standard genome sequencing and annotation.</title>
        <authorList>
            <consortium name="The Broad Institute Genomics Platform"/>
            <consortium name="The Broad Institute Genome Sequencing Center for Infectious Disease"/>
            <person name="Wu L."/>
            <person name="Ma J."/>
        </authorList>
    </citation>
    <scope>NUCLEOTIDE SEQUENCE [LARGE SCALE GENOMIC DNA]</scope>
    <source>
        <strain evidence="3">CGMCC 1.12942</strain>
    </source>
</reference>
<dbReference type="RefSeq" id="WP_379867831.1">
    <property type="nucleotide sequence ID" value="NZ_JBHTBW010000087.1"/>
</dbReference>
<evidence type="ECO:0000313" key="2">
    <source>
        <dbReference type="EMBL" id="MFC7443500.1"/>
    </source>
</evidence>
<feature type="domain" description="HTH cro/C1-type" evidence="1">
    <location>
        <begin position="9"/>
        <end position="64"/>
    </location>
</feature>
<gene>
    <name evidence="2" type="ORF">ACFQNG_20790</name>
</gene>
<dbReference type="InterPro" id="IPR001387">
    <property type="entry name" value="Cro/C1-type_HTH"/>
</dbReference>
<dbReference type="InterPro" id="IPR010982">
    <property type="entry name" value="Lambda_DNA-bd_dom_sf"/>
</dbReference>
<sequence>MIPNKKCILSQRLKEREWTQSKLSQETGIPQSIISRYCTSTTNFNINYLFAIVEVLGLEKIDDLFEDQD</sequence>
<evidence type="ECO:0000259" key="1">
    <source>
        <dbReference type="PROSITE" id="PS50943"/>
    </source>
</evidence>
<dbReference type="EMBL" id="JBHTBW010000087">
    <property type="protein sequence ID" value="MFC7443500.1"/>
    <property type="molecule type" value="Genomic_DNA"/>
</dbReference>
<comment type="caution">
    <text evidence="2">The sequence shown here is derived from an EMBL/GenBank/DDBJ whole genome shotgun (WGS) entry which is preliminary data.</text>
</comment>
<dbReference type="SUPFAM" id="SSF47413">
    <property type="entry name" value="lambda repressor-like DNA-binding domains"/>
    <property type="match status" value="1"/>
</dbReference>